<dbReference type="AlphaFoldDB" id="A0AAD4IK94"/>
<dbReference type="InterPro" id="IPR036396">
    <property type="entry name" value="Cyt_P450_sf"/>
</dbReference>
<keyword evidence="2" id="KW-0408">Iron</keyword>
<comment type="cofactor">
    <cofactor evidence="2">
        <name>heme</name>
        <dbReference type="ChEBI" id="CHEBI:30413"/>
    </cofactor>
</comment>
<dbReference type="GO" id="GO:0016705">
    <property type="term" value="F:oxidoreductase activity, acting on paired donors, with incorporation or reduction of molecular oxygen"/>
    <property type="evidence" value="ECO:0007669"/>
    <property type="project" value="InterPro"/>
</dbReference>
<reference evidence="3" key="1">
    <citation type="submission" date="2021-07" db="EMBL/GenBank/DDBJ databases">
        <title>Genome Resource of American Ginseng Black Spot Pathogen Alternaria panax.</title>
        <authorList>
            <person name="Qiu C."/>
            <person name="Wang W."/>
            <person name="Liu Z."/>
        </authorList>
    </citation>
    <scope>NUCLEOTIDE SEQUENCE</scope>
    <source>
        <strain evidence="3">BNCC115425</strain>
    </source>
</reference>
<accession>A0AAD4IK94</accession>
<name>A0AAD4IK94_9PLEO</name>
<dbReference type="PRINTS" id="PR00385">
    <property type="entry name" value="P450"/>
</dbReference>
<dbReference type="Pfam" id="PF00067">
    <property type="entry name" value="p450"/>
    <property type="match status" value="1"/>
</dbReference>
<keyword evidence="2" id="KW-0479">Metal-binding</keyword>
<protein>
    <recommendedName>
        <fullName evidence="5">Cytochrome P450 monooxygenase</fullName>
    </recommendedName>
</protein>
<dbReference type="EMBL" id="JAANER010000001">
    <property type="protein sequence ID" value="KAG9195859.1"/>
    <property type="molecule type" value="Genomic_DNA"/>
</dbReference>
<dbReference type="GO" id="GO:0004497">
    <property type="term" value="F:monooxygenase activity"/>
    <property type="evidence" value="ECO:0007669"/>
    <property type="project" value="InterPro"/>
</dbReference>
<dbReference type="Gene3D" id="1.10.630.10">
    <property type="entry name" value="Cytochrome P450"/>
    <property type="match status" value="1"/>
</dbReference>
<gene>
    <name evidence="3" type="ORF">G6011_00980</name>
</gene>
<dbReference type="PANTHER" id="PTHR24305">
    <property type="entry name" value="CYTOCHROME P450"/>
    <property type="match status" value="1"/>
</dbReference>
<evidence type="ECO:0000256" key="2">
    <source>
        <dbReference type="PIRSR" id="PIRSR602401-1"/>
    </source>
</evidence>
<evidence type="ECO:0000313" key="3">
    <source>
        <dbReference type="EMBL" id="KAG9195859.1"/>
    </source>
</evidence>
<evidence type="ECO:0000256" key="1">
    <source>
        <dbReference type="ARBA" id="ARBA00010617"/>
    </source>
</evidence>
<comment type="caution">
    <text evidence="3">The sequence shown here is derived from an EMBL/GenBank/DDBJ whole genome shotgun (WGS) entry which is preliminary data.</text>
</comment>
<dbReference type="InterPro" id="IPR001128">
    <property type="entry name" value="Cyt_P450"/>
</dbReference>
<dbReference type="InterPro" id="IPR002401">
    <property type="entry name" value="Cyt_P450_E_grp-I"/>
</dbReference>
<keyword evidence="2" id="KW-0349">Heme</keyword>
<dbReference type="PANTHER" id="PTHR24305:SF166">
    <property type="entry name" value="CYTOCHROME P450 12A4, MITOCHONDRIAL-RELATED"/>
    <property type="match status" value="1"/>
</dbReference>
<comment type="similarity">
    <text evidence="1">Belongs to the cytochrome P450 family.</text>
</comment>
<dbReference type="GO" id="GO:0005506">
    <property type="term" value="F:iron ion binding"/>
    <property type="evidence" value="ECO:0007669"/>
    <property type="project" value="InterPro"/>
</dbReference>
<dbReference type="PRINTS" id="PR00463">
    <property type="entry name" value="EP450I"/>
</dbReference>
<keyword evidence="4" id="KW-1185">Reference proteome</keyword>
<organism evidence="3 4">
    <name type="scientific">Alternaria panax</name>
    <dbReference type="NCBI Taxonomy" id="48097"/>
    <lineage>
        <taxon>Eukaryota</taxon>
        <taxon>Fungi</taxon>
        <taxon>Dikarya</taxon>
        <taxon>Ascomycota</taxon>
        <taxon>Pezizomycotina</taxon>
        <taxon>Dothideomycetes</taxon>
        <taxon>Pleosporomycetidae</taxon>
        <taxon>Pleosporales</taxon>
        <taxon>Pleosporineae</taxon>
        <taxon>Pleosporaceae</taxon>
        <taxon>Alternaria</taxon>
        <taxon>Alternaria sect. Panax</taxon>
    </lineage>
</organism>
<proteinExistence type="inferred from homology"/>
<dbReference type="GO" id="GO:0020037">
    <property type="term" value="F:heme binding"/>
    <property type="evidence" value="ECO:0007669"/>
    <property type="project" value="InterPro"/>
</dbReference>
<evidence type="ECO:0008006" key="5">
    <source>
        <dbReference type="Google" id="ProtNLM"/>
    </source>
</evidence>
<evidence type="ECO:0000313" key="4">
    <source>
        <dbReference type="Proteomes" id="UP001199106"/>
    </source>
</evidence>
<dbReference type="Proteomes" id="UP001199106">
    <property type="component" value="Unassembled WGS sequence"/>
</dbReference>
<feature type="binding site" description="axial binding residue" evidence="2">
    <location>
        <position position="131"/>
    </location>
    <ligand>
        <name>heme</name>
        <dbReference type="ChEBI" id="CHEBI:30413"/>
    </ligand>
    <ligandPart>
        <name>Fe</name>
        <dbReference type="ChEBI" id="CHEBI:18248"/>
    </ligandPart>
</feature>
<sequence>MTIGTYRILRHPEKYQRLKAELKEAWPNLEDRPPSKAFEKLPYLTAVIKEALRTAPTTTSEFSHMLPPQGGWVGGKFIPGRTIVSMGTLFLMTHKDAYADATKFEPERWLAEDASALDKYFVPFSKGPRSCLSINLAWCELYLAFATLFRRFDLTLDGTKDSDFEWVDAGVAIFQGDNLWCFCKPVEN</sequence>
<dbReference type="InterPro" id="IPR050121">
    <property type="entry name" value="Cytochrome_P450_monoxygenase"/>
</dbReference>
<dbReference type="SUPFAM" id="SSF48264">
    <property type="entry name" value="Cytochrome P450"/>
    <property type="match status" value="1"/>
</dbReference>